<dbReference type="GO" id="GO:0031412">
    <property type="term" value="P:gas vesicle organization"/>
    <property type="evidence" value="ECO:0007669"/>
    <property type="project" value="InterPro"/>
</dbReference>
<comment type="subcellular location">
    <subcellularLocation>
        <location evidence="2">Gas vesicle</location>
    </subcellularLocation>
</comment>
<evidence type="ECO:0000313" key="4">
    <source>
        <dbReference type="EMBL" id="SDR96619.1"/>
    </source>
</evidence>
<organism evidence="4 5">
    <name type="scientific">Microlunatus soli</name>
    <dbReference type="NCBI Taxonomy" id="630515"/>
    <lineage>
        <taxon>Bacteria</taxon>
        <taxon>Bacillati</taxon>
        <taxon>Actinomycetota</taxon>
        <taxon>Actinomycetes</taxon>
        <taxon>Propionibacteriales</taxon>
        <taxon>Propionibacteriaceae</taxon>
        <taxon>Microlunatus</taxon>
    </lineage>
</organism>
<dbReference type="PANTHER" id="PTHR36852:SF1">
    <property type="entry name" value="PROTEIN GVPL 2"/>
    <property type="match status" value="1"/>
</dbReference>
<gene>
    <name evidence="4" type="ORF">SAMN04489812_0468</name>
</gene>
<evidence type="ECO:0000256" key="1">
    <source>
        <dbReference type="ARBA" id="ARBA00022987"/>
    </source>
</evidence>
<comment type="similarity">
    <text evidence="3">Belongs to the gas vesicle GvpF/GvpL family.</text>
</comment>
<proteinExistence type="inferred from homology"/>
<dbReference type="Proteomes" id="UP000199103">
    <property type="component" value="Chromosome I"/>
</dbReference>
<dbReference type="EMBL" id="LT629772">
    <property type="protein sequence ID" value="SDR96619.1"/>
    <property type="molecule type" value="Genomic_DNA"/>
</dbReference>
<protein>
    <submittedName>
        <fullName evidence="4">Gas vesicle synthesis protein GvpL/GvpF</fullName>
    </submittedName>
</protein>
<keyword evidence="5" id="KW-1185">Reference proteome</keyword>
<dbReference type="STRING" id="630515.SAMN04489812_0468"/>
<accession>A0A1H1NE01</accession>
<dbReference type="GO" id="GO:0031411">
    <property type="term" value="C:gas vesicle"/>
    <property type="evidence" value="ECO:0007669"/>
    <property type="project" value="UniProtKB-SubCell"/>
</dbReference>
<dbReference type="RefSeq" id="WP_157683169.1">
    <property type="nucleotide sequence ID" value="NZ_LT629772.1"/>
</dbReference>
<dbReference type="AlphaFoldDB" id="A0A1H1NE01"/>
<dbReference type="PANTHER" id="PTHR36852">
    <property type="entry name" value="PROTEIN GVPL 2"/>
    <property type="match status" value="1"/>
</dbReference>
<dbReference type="Pfam" id="PF06386">
    <property type="entry name" value="GvpL_GvpF"/>
    <property type="match status" value="1"/>
</dbReference>
<evidence type="ECO:0000256" key="3">
    <source>
        <dbReference type="ARBA" id="ARBA00035643"/>
    </source>
</evidence>
<name>A0A1H1NE01_9ACTN</name>
<dbReference type="InterPro" id="IPR009430">
    <property type="entry name" value="GvpL/GvpF"/>
</dbReference>
<dbReference type="OrthoDB" id="4864106at2"/>
<reference evidence="4 5" key="1">
    <citation type="submission" date="2016-10" db="EMBL/GenBank/DDBJ databases">
        <authorList>
            <person name="de Groot N.N."/>
        </authorList>
    </citation>
    <scope>NUCLEOTIDE SEQUENCE [LARGE SCALE GENOMIC DNA]</scope>
    <source>
        <strain evidence="4 5">DSM 21800</strain>
    </source>
</reference>
<keyword evidence="1" id="KW-0304">Gas vesicle</keyword>
<sequence>MSTAVDHDVGTQQAVAWRVYGIVPGDAELPALPDGEGGLKSRTLELLGHQKIAAVIEPIDPERRAGRRDLLAHSELLSALVQDVPVIPVAFGSAFAGRLQVVEELLVPQYVQLTSMLDDLADYVELLLRVRYSMDDLLAEIVASDAGIAALRNRTRDLPAGVDHGEKVRLGELVSRAVEDRMTVDTEWLTSQLAAQSVEVHLNGRSPSTPSMTLAFLVRRDQQHAFEEIAEACAEQMQNRAGLELQGPLAAFDFLPEG</sequence>
<evidence type="ECO:0000313" key="5">
    <source>
        <dbReference type="Proteomes" id="UP000199103"/>
    </source>
</evidence>
<evidence type="ECO:0000256" key="2">
    <source>
        <dbReference type="ARBA" id="ARBA00035108"/>
    </source>
</evidence>